<keyword evidence="2" id="KW-1185">Reference proteome</keyword>
<gene>
    <name evidence="1" type="ORF">SARC_09458</name>
</gene>
<accession>A0A0L0FMV5</accession>
<dbReference type="InterPro" id="IPR029071">
    <property type="entry name" value="Ubiquitin-like_domsf"/>
</dbReference>
<dbReference type="AlphaFoldDB" id="A0A0L0FMV5"/>
<reference evidence="1 2" key="1">
    <citation type="submission" date="2011-02" db="EMBL/GenBank/DDBJ databases">
        <title>The Genome Sequence of Sphaeroforma arctica JP610.</title>
        <authorList>
            <consortium name="The Broad Institute Genome Sequencing Platform"/>
            <person name="Russ C."/>
            <person name="Cuomo C."/>
            <person name="Young S.K."/>
            <person name="Zeng Q."/>
            <person name="Gargeya S."/>
            <person name="Alvarado L."/>
            <person name="Berlin A."/>
            <person name="Chapman S.B."/>
            <person name="Chen Z."/>
            <person name="Freedman E."/>
            <person name="Gellesch M."/>
            <person name="Goldberg J."/>
            <person name="Griggs A."/>
            <person name="Gujja S."/>
            <person name="Heilman E."/>
            <person name="Heiman D."/>
            <person name="Howarth C."/>
            <person name="Mehta T."/>
            <person name="Neiman D."/>
            <person name="Pearson M."/>
            <person name="Roberts A."/>
            <person name="Saif S."/>
            <person name="Shea T."/>
            <person name="Shenoy N."/>
            <person name="Sisk P."/>
            <person name="Stolte C."/>
            <person name="Sykes S."/>
            <person name="White J."/>
            <person name="Yandava C."/>
            <person name="Burger G."/>
            <person name="Gray M.W."/>
            <person name="Holland P.W.H."/>
            <person name="King N."/>
            <person name="Lang F.B.F."/>
            <person name="Roger A.J."/>
            <person name="Ruiz-Trillo I."/>
            <person name="Haas B."/>
            <person name="Nusbaum C."/>
            <person name="Birren B."/>
        </authorList>
    </citation>
    <scope>NUCLEOTIDE SEQUENCE [LARGE SCALE GENOMIC DNA]</scope>
    <source>
        <strain evidence="1 2">JP610</strain>
    </source>
</reference>
<evidence type="ECO:0008006" key="3">
    <source>
        <dbReference type="Google" id="ProtNLM"/>
    </source>
</evidence>
<dbReference type="SUPFAM" id="SSF54236">
    <property type="entry name" value="Ubiquitin-like"/>
    <property type="match status" value="1"/>
</dbReference>
<dbReference type="OrthoDB" id="428577at2759"/>
<protein>
    <recommendedName>
        <fullName evidence="3">Ubiquitin-like domain-containing protein</fullName>
    </recommendedName>
</protein>
<dbReference type="Gene3D" id="3.10.20.90">
    <property type="entry name" value="Phosphatidylinositol 3-kinase Catalytic Subunit, Chain A, domain 1"/>
    <property type="match status" value="1"/>
</dbReference>
<sequence>TDNSQEMYVRVKREKSTMFIGCLPTDTIDFISEDVAMIMKKNMGDFVLMKTTGNDQKYTVVSGALDRDRTLEELGIKQDDVLACVYKLEGVVEDFSNLIVPVSVPPKMTPEGDSQYSQK</sequence>
<dbReference type="GeneID" id="25909962"/>
<proteinExistence type="predicted"/>
<dbReference type="Proteomes" id="UP000054560">
    <property type="component" value="Unassembled WGS sequence"/>
</dbReference>
<feature type="non-terminal residue" evidence="1">
    <location>
        <position position="1"/>
    </location>
</feature>
<evidence type="ECO:0000313" key="1">
    <source>
        <dbReference type="EMBL" id="KNC78090.1"/>
    </source>
</evidence>
<organism evidence="1 2">
    <name type="scientific">Sphaeroforma arctica JP610</name>
    <dbReference type="NCBI Taxonomy" id="667725"/>
    <lineage>
        <taxon>Eukaryota</taxon>
        <taxon>Ichthyosporea</taxon>
        <taxon>Ichthyophonida</taxon>
        <taxon>Sphaeroforma</taxon>
    </lineage>
</organism>
<name>A0A0L0FMV5_9EUKA</name>
<dbReference type="EMBL" id="KQ242559">
    <property type="protein sequence ID" value="KNC78090.1"/>
    <property type="molecule type" value="Genomic_DNA"/>
</dbReference>
<evidence type="ECO:0000313" key="2">
    <source>
        <dbReference type="Proteomes" id="UP000054560"/>
    </source>
</evidence>
<dbReference type="RefSeq" id="XP_014151992.1">
    <property type="nucleotide sequence ID" value="XM_014296517.1"/>
</dbReference>